<evidence type="ECO:0000313" key="3">
    <source>
        <dbReference type="Proteomes" id="UP000255024"/>
    </source>
</evidence>
<keyword evidence="1" id="KW-1133">Transmembrane helix</keyword>
<evidence type="ECO:0000256" key="1">
    <source>
        <dbReference type="SAM" id="Phobius"/>
    </source>
</evidence>
<organism evidence="2 3">
    <name type="scientific">Myroides odoratus</name>
    <name type="common">Flavobacterium odoratum</name>
    <dbReference type="NCBI Taxonomy" id="256"/>
    <lineage>
        <taxon>Bacteria</taxon>
        <taxon>Pseudomonadati</taxon>
        <taxon>Bacteroidota</taxon>
        <taxon>Flavobacteriia</taxon>
        <taxon>Flavobacteriales</taxon>
        <taxon>Flavobacteriaceae</taxon>
        <taxon>Myroides</taxon>
    </lineage>
</organism>
<feature type="transmembrane region" description="Helical" evidence="1">
    <location>
        <begin position="150"/>
        <end position="166"/>
    </location>
</feature>
<proteinExistence type="predicted"/>
<dbReference type="RefSeq" id="WP_115092361.1">
    <property type="nucleotide sequence ID" value="NZ_CP068107.1"/>
</dbReference>
<feature type="transmembrane region" description="Helical" evidence="1">
    <location>
        <begin position="119"/>
        <end position="138"/>
    </location>
</feature>
<reference evidence="2 3" key="1">
    <citation type="submission" date="2018-06" db="EMBL/GenBank/DDBJ databases">
        <authorList>
            <consortium name="Pathogen Informatics"/>
            <person name="Doyle S."/>
        </authorList>
    </citation>
    <scope>NUCLEOTIDE SEQUENCE [LARGE SCALE GENOMIC DNA]</scope>
    <source>
        <strain evidence="2 3">NCTC11179</strain>
    </source>
</reference>
<dbReference type="AlphaFoldDB" id="A0A378U331"/>
<keyword evidence="1" id="KW-0472">Membrane</keyword>
<accession>A0A378U331</accession>
<dbReference type="Proteomes" id="UP000255024">
    <property type="component" value="Unassembled WGS sequence"/>
</dbReference>
<sequence>MVKLHLTTTTENKLKGIQSISIYSGTNLIKELDCTTSSSIALDDHTPDLFITDGHTLQHISLAEIKEAKQLTVQLTENLAVQLRVSNPINLWDYTNWFLASLSGIIAIGYSIFTNSNSREFLFLLGSTIIVLFVFMLLYKHPIKTRNYNIRMYATISALVLIFIFIPFENWYLKTLVGLSTLTVITRFIKAYQRSLAVAYQPFTKE</sequence>
<protein>
    <submittedName>
        <fullName evidence="2">Uncharacterized protein</fullName>
    </submittedName>
</protein>
<dbReference type="EMBL" id="UGQL01000002">
    <property type="protein sequence ID" value="STZ69689.1"/>
    <property type="molecule type" value="Genomic_DNA"/>
</dbReference>
<gene>
    <name evidence="2" type="ORF">NCTC11179_03203</name>
</gene>
<evidence type="ECO:0000313" key="2">
    <source>
        <dbReference type="EMBL" id="STZ69689.1"/>
    </source>
</evidence>
<feature type="transmembrane region" description="Helical" evidence="1">
    <location>
        <begin position="94"/>
        <end position="113"/>
    </location>
</feature>
<keyword evidence="1" id="KW-0812">Transmembrane</keyword>
<keyword evidence="3" id="KW-1185">Reference proteome</keyword>
<name>A0A378U331_MYROD</name>